<dbReference type="FunFam" id="3.40.980.10:FF:000007">
    <property type="entry name" value="FAD synthase"/>
    <property type="match status" value="1"/>
</dbReference>
<name>A0A9Q0X9N3_9SAUR</name>
<dbReference type="InterPro" id="IPR056596">
    <property type="entry name" value="FLAD1_M"/>
</dbReference>
<evidence type="ECO:0000256" key="21">
    <source>
        <dbReference type="PIRNR" id="PIRNR036620"/>
    </source>
</evidence>
<evidence type="ECO:0000313" key="25">
    <source>
        <dbReference type="Proteomes" id="UP001142489"/>
    </source>
</evidence>
<dbReference type="PANTHER" id="PTHR23293">
    <property type="entry name" value="FAD SYNTHETASE-RELATED FMN ADENYLYLTRANSFERASE"/>
    <property type="match status" value="1"/>
</dbReference>
<evidence type="ECO:0000256" key="4">
    <source>
        <dbReference type="ARBA" id="ARBA00004726"/>
    </source>
</evidence>
<dbReference type="FunFam" id="3.40.50.620:FF:000113">
    <property type="entry name" value="FAD synthase"/>
    <property type="match status" value="1"/>
</dbReference>
<dbReference type="SUPFAM" id="SSF53218">
    <property type="entry name" value="Molybdenum cofactor biosynthesis proteins"/>
    <property type="match status" value="1"/>
</dbReference>
<dbReference type="CDD" id="cd00885">
    <property type="entry name" value="cinA"/>
    <property type="match status" value="1"/>
</dbReference>
<dbReference type="OrthoDB" id="270728at2759"/>
<dbReference type="SMART" id="SM00852">
    <property type="entry name" value="MoCF_biosynth"/>
    <property type="match status" value="1"/>
</dbReference>
<evidence type="ECO:0000256" key="2">
    <source>
        <dbReference type="ARBA" id="ARBA00003316"/>
    </source>
</evidence>
<dbReference type="SUPFAM" id="SSF52402">
    <property type="entry name" value="Adenine nucleotide alpha hydrolases-like"/>
    <property type="match status" value="1"/>
</dbReference>
<keyword evidence="16 21" id="KW-0067">ATP-binding</keyword>
<gene>
    <name evidence="24" type="ORF">JRQ81_009344</name>
</gene>
<evidence type="ECO:0000256" key="15">
    <source>
        <dbReference type="ARBA" id="ARBA00022827"/>
    </source>
</evidence>
<evidence type="ECO:0000256" key="19">
    <source>
        <dbReference type="ARBA" id="ARBA00031871"/>
    </source>
</evidence>
<dbReference type="Gene3D" id="3.40.980.10">
    <property type="entry name" value="MoaB/Mog-like domain"/>
    <property type="match status" value="1"/>
</dbReference>
<keyword evidence="25" id="KW-1185">Reference proteome</keyword>
<comment type="similarity">
    <text evidence="5 21">In the C-terminal section; belongs to the PAPS reductase family. FAD1 subfamily.</text>
</comment>
<dbReference type="GO" id="GO:0005829">
    <property type="term" value="C:cytosol"/>
    <property type="evidence" value="ECO:0007669"/>
    <property type="project" value="UniProtKB-ARBA"/>
</dbReference>
<dbReference type="GO" id="GO:0005524">
    <property type="term" value="F:ATP binding"/>
    <property type="evidence" value="ECO:0007669"/>
    <property type="project" value="UniProtKB-UniRule"/>
</dbReference>
<accession>A0A9Q0X9N3</accession>
<evidence type="ECO:0000256" key="14">
    <source>
        <dbReference type="ARBA" id="ARBA00022741"/>
    </source>
</evidence>
<dbReference type="InterPro" id="IPR036425">
    <property type="entry name" value="MoaB/Mog-like_dom_sf"/>
</dbReference>
<feature type="domain" description="MoaB/Mog" evidence="23">
    <location>
        <begin position="49"/>
        <end position="216"/>
    </location>
</feature>
<dbReference type="CDD" id="cd23948">
    <property type="entry name" value="FAD_synthase"/>
    <property type="match status" value="1"/>
</dbReference>
<keyword evidence="12 21" id="KW-0808">Transferase</keyword>
<dbReference type="Pfam" id="PF00994">
    <property type="entry name" value="MoCF_biosynth"/>
    <property type="match status" value="1"/>
</dbReference>
<keyword evidence="15 21" id="KW-0274">FAD</keyword>
<comment type="pathway">
    <text evidence="4 21">Cofactor biosynthesis; FAD biosynthesis; FAD from FMN: step 1/1.</text>
</comment>
<dbReference type="Pfam" id="PF24102">
    <property type="entry name" value="FLAD1_M"/>
    <property type="match status" value="1"/>
</dbReference>
<dbReference type="GO" id="GO:0006771">
    <property type="term" value="P:riboflavin metabolic process"/>
    <property type="evidence" value="ECO:0007669"/>
    <property type="project" value="UniProtKB-ARBA"/>
</dbReference>
<comment type="function">
    <text evidence="2 21">Catalyzes the adenylation of flavin mononucleotide (FMN) to form flavin adenine dinucleotide (FAD) coenzyme.</text>
</comment>
<evidence type="ECO:0000256" key="20">
    <source>
        <dbReference type="ARBA" id="ARBA00049494"/>
    </source>
</evidence>
<dbReference type="Pfam" id="PF01507">
    <property type="entry name" value="PAPS_reduct"/>
    <property type="match status" value="2"/>
</dbReference>
<protein>
    <recommendedName>
        <fullName evidence="8 21">FAD synthase</fullName>
        <ecNumber evidence="7 21">2.7.7.2</ecNumber>
    </recommendedName>
    <alternativeName>
        <fullName evidence="17 21">FAD pyrophosphorylase</fullName>
    </alternativeName>
    <alternativeName>
        <fullName evidence="19 21">FMN adenylyltransferase</fullName>
    </alternativeName>
    <alternativeName>
        <fullName evidence="18 21">Flavin adenine dinucleotide synthase</fullName>
    </alternativeName>
</protein>
<organism evidence="24 25">
    <name type="scientific">Phrynocephalus forsythii</name>
    <dbReference type="NCBI Taxonomy" id="171643"/>
    <lineage>
        <taxon>Eukaryota</taxon>
        <taxon>Metazoa</taxon>
        <taxon>Chordata</taxon>
        <taxon>Craniata</taxon>
        <taxon>Vertebrata</taxon>
        <taxon>Euteleostomi</taxon>
        <taxon>Lepidosauria</taxon>
        <taxon>Squamata</taxon>
        <taxon>Bifurcata</taxon>
        <taxon>Unidentata</taxon>
        <taxon>Episquamata</taxon>
        <taxon>Toxicofera</taxon>
        <taxon>Iguania</taxon>
        <taxon>Acrodonta</taxon>
        <taxon>Agamidae</taxon>
        <taxon>Agaminae</taxon>
        <taxon>Phrynocephalus</taxon>
    </lineage>
</organism>
<evidence type="ECO:0000256" key="12">
    <source>
        <dbReference type="ARBA" id="ARBA00022679"/>
    </source>
</evidence>
<reference evidence="24" key="1">
    <citation type="journal article" date="2023" name="DNA Res.">
        <title>Chromosome-level genome assembly of Phrynocephalus forsythii using third-generation DNA sequencing and Hi-C analysis.</title>
        <authorList>
            <person name="Qi Y."/>
            <person name="Zhao W."/>
            <person name="Zhao Y."/>
            <person name="Niu C."/>
            <person name="Cao S."/>
            <person name="Zhang Y."/>
        </authorList>
    </citation>
    <scope>NUCLEOTIDE SEQUENCE</scope>
    <source>
        <tissue evidence="24">Muscle</tissue>
    </source>
</reference>
<evidence type="ECO:0000256" key="11">
    <source>
        <dbReference type="ARBA" id="ARBA00022643"/>
    </source>
</evidence>
<evidence type="ECO:0000256" key="3">
    <source>
        <dbReference type="ARBA" id="ARBA00004496"/>
    </source>
</evidence>
<evidence type="ECO:0000313" key="24">
    <source>
        <dbReference type="EMBL" id="KAJ7307334.1"/>
    </source>
</evidence>
<keyword evidence="10 21" id="KW-0285">Flavoprotein</keyword>
<dbReference type="PIRSF" id="PIRSF036620">
    <property type="entry name" value="MPTbdFAD"/>
    <property type="match status" value="1"/>
</dbReference>
<dbReference type="InterPro" id="IPR002500">
    <property type="entry name" value="PAPS_reduct_dom"/>
</dbReference>
<comment type="caution">
    <text evidence="24">The sequence shown here is derived from an EMBL/GenBank/DDBJ whole genome shotgun (WGS) entry which is preliminary data.</text>
</comment>
<dbReference type="EC" id="2.7.7.2" evidence="7 21"/>
<dbReference type="Gene3D" id="3.40.50.620">
    <property type="entry name" value="HUPs"/>
    <property type="match status" value="1"/>
</dbReference>
<keyword evidence="9" id="KW-0963">Cytoplasm</keyword>
<dbReference type="Proteomes" id="UP001142489">
    <property type="component" value="Unassembled WGS sequence"/>
</dbReference>
<evidence type="ECO:0000256" key="10">
    <source>
        <dbReference type="ARBA" id="ARBA00022630"/>
    </source>
</evidence>
<evidence type="ECO:0000256" key="1">
    <source>
        <dbReference type="ARBA" id="ARBA00001946"/>
    </source>
</evidence>
<evidence type="ECO:0000256" key="17">
    <source>
        <dbReference type="ARBA" id="ARBA00031145"/>
    </source>
</evidence>
<dbReference type="PANTHER" id="PTHR23293:SF9">
    <property type="entry name" value="FAD SYNTHASE"/>
    <property type="match status" value="1"/>
</dbReference>
<evidence type="ECO:0000256" key="22">
    <source>
        <dbReference type="SAM" id="MobiDB-lite"/>
    </source>
</evidence>
<keyword evidence="13 21" id="KW-0548">Nucleotidyltransferase</keyword>
<keyword evidence="11 21" id="KW-0288">FMN</keyword>
<comment type="similarity">
    <text evidence="6 21">In the N-terminal section; belongs to the MoaB/Mog family.</text>
</comment>
<evidence type="ECO:0000256" key="16">
    <source>
        <dbReference type="ARBA" id="ARBA00022840"/>
    </source>
</evidence>
<evidence type="ECO:0000256" key="18">
    <source>
        <dbReference type="ARBA" id="ARBA00031676"/>
    </source>
</evidence>
<dbReference type="GO" id="GO:0003919">
    <property type="term" value="F:FMN adenylyltransferase activity"/>
    <property type="evidence" value="ECO:0007669"/>
    <property type="project" value="UniProtKB-UniRule"/>
</dbReference>
<sequence length="527" mass="58736">MRWHLQLCRGILQARRQIGHPRTMAAPSSQARSGGNGGKKPTDGPATAGIIIIGDEILKGYTQDTNSFYMCKKLRSLGVRVAKIAVVPDQVDVIADEILAFAGAFTYVLTSGGIGPTHDDVTFEAVARAFGEKVAPHPEMVALVKKFFGESEDASPEMKLARVPESSLLNYGIDPSTGRAFPYPLVSVRNVYIFPGIPALMKRALEGLGHLFRDEKTYFCSREIYVDADETAIAPVLNRANASFGRRTSLGSYPDWVNNYFRVKLTLDSDSEADLKEACSFLMDSLPQEVVVPLVADPVSRAAEDVYALAGSASPLGQKVAVALRTIEEALDRYPLSKLCIGFNGGKDCTALLHLFHAAVQRRNPERTEKLQALYIHAVSPFPEMEEFIQDTAQRYNLHICDVHGNIKEALGELKGRQPELEAVLMGTRRTDPYSCTLAPFCMTDPDWPQYMRVNPLLDWTYRDIWTFLRSLYIPYCILYDKGYTSLGSMSNTQKNPALRYTNAQGQERYRPAYELKNEGDERNSRH</sequence>
<comment type="subcellular location">
    <subcellularLocation>
        <location evidence="3">Cytoplasm</location>
    </subcellularLocation>
</comment>
<dbReference type="InterPro" id="IPR001453">
    <property type="entry name" value="MoaB/Mog_dom"/>
</dbReference>
<dbReference type="InterPro" id="IPR014729">
    <property type="entry name" value="Rossmann-like_a/b/a_fold"/>
</dbReference>
<dbReference type="EMBL" id="JAPFRF010000019">
    <property type="protein sequence ID" value="KAJ7307334.1"/>
    <property type="molecule type" value="Genomic_DNA"/>
</dbReference>
<evidence type="ECO:0000256" key="7">
    <source>
        <dbReference type="ARBA" id="ARBA00012393"/>
    </source>
</evidence>
<dbReference type="GO" id="GO:0006747">
    <property type="term" value="P:FAD biosynthetic process"/>
    <property type="evidence" value="ECO:0007669"/>
    <property type="project" value="UniProtKB-UniRule"/>
</dbReference>
<keyword evidence="14 21" id="KW-0547">Nucleotide-binding</keyword>
<feature type="region of interest" description="Disordered" evidence="22">
    <location>
        <begin position="19"/>
        <end position="44"/>
    </location>
</feature>
<evidence type="ECO:0000256" key="13">
    <source>
        <dbReference type="ARBA" id="ARBA00022695"/>
    </source>
</evidence>
<dbReference type="InterPro" id="IPR012183">
    <property type="entry name" value="FAD_synth_MoaB/Mog-bd"/>
</dbReference>
<dbReference type="AlphaFoldDB" id="A0A9Q0X9N3"/>
<evidence type="ECO:0000259" key="23">
    <source>
        <dbReference type="SMART" id="SM00852"/>
    </source>
</evidence>
<comment type="cofactor">
    <cofactor evidence="1 21">
        <name>Mg(2+)</name>
        <dbReference type="ChEBI" id="CHEBI:18420"/>
    </cofactor>
</comment>
<evidence type="ECO:0000256" key="5">
    <source>
        <dbReference type="ARBA" id="ARBA00006749"/>
    </source>
</evidence>
<evidence type="ECO:0000256" key="6">
    <source>
        <dbReference type="ARBA" id="ARBA00007589"/>
    </source>
</evidence>
<comment type="catalytic activity">
    <reaction evidence="20 21">
        <text>FMN + ATP + H(+) = FAD + diphosphate</text>
        <dbReference type="Rhea" id="RHEA:17237"/>
        <dbReference type="ChEBI" id="CHEBI:15378"/>
        <dbReference type="ChEBI" id="CHEBI:30616"/>
        <dbReference type="ChEBI" id="CHEBI:33019"/>
        <dbReference type="ChEBI" id="CHEBI:57692"/>
        <dbReference type="ChEBI" id="CHEBI:58210"/>
        <dbReference type="EC" id="2.7.7.2"/>
    </reaction>
</comment>
<proteinExistence type="inferred from homology"/>
<evidence type="ECO:0000256" key="9">
    <source>
        <dbReference type="ARBA" id="ARBA00022490"/>
    </source>
</evidence>
<evidence type="ECO:0000256" key="8">
    <source>
        <dbReference type="ARBA" id="ARBA00015431"/>
    </source>
</evidence>